<reference evidence="1 2" key="1">
    <citation type="submission" date="2016-10" db="EMBL/GenBank/DDBJ databases">
        <title>Draft genome sequences of four alkaliphilic bacteria belonging to the Anaerobacillus genus.</title>
        <authorList>
            <person name="Bassil N.M."/>
            <person name="Lloyd J.R."/>
        </authorList>
    </citation>
    <scope>NUCLEOTIDE SEQUENCE [LARGE SCALE GENOMIC DNA]</scope>
    <source>
        <strain evidence="1 2">DSM 15340</strain>
    </source>
</reference>
<name>A0A1S2LKC4_9BACI</name>
<dbReference type="Pfam" id="PF11122">
    <property type="entry name" value="Spore-coat_CotD"/>
    <property type="match status" value="1"/>
</dbReference>
<evidence type="ECO:0000313" key="2">
    <source>
        <dbReference type="Proteomes" id="UP000180098"/>
    </source>
</evidence>
<dbReference type="AlphaFoldDB" id="A0A1S2LKC4"/>
<evidence type="ECO:0008006" key="3">
    <source>
        <dbReference type="Google" id="ProtNLM"/>
    </source>
</evidence>
<organism evidence="1 2">
    <name type="scientific">Anaerobacillus arseniciselenatis</name>
    <dbReference type="NCBI Taxonomy" id="85682"/>
    <lineage>
        <taxon>Bacteria</taxon>
        <taxon>Bacillati</taxon>
        <taxon>Bacillota</taxon>
        <taxon>Bacilli</taxon>
        <taxon>Bacillales</taxon>
        <taxon>Bacillaceae</taxon>
        <taxon>Anaerobacillus</taxon>
    </lineage>
</organism>
<proteinExistence type="predicted"/>
<protein>
    <recommendedName>
        <fullName evidence="3">Spore coat protein D</fullName>
    </recommendedName>
</protein>
<dbReference type="Proteomes" id="UP000180098">
    <property type="component" value="Unassembled WGS sequence"/>
</dbReference>
<comment type="caution">
    <text evidence="1">The sequence shown here is derived from an EMBL/GenBank/DDBJ whole genome shotgun (WGS) entry which is preliminary data.</text>
</comment>
<dbReference type="EMBL" id="MLQQ01000018">
    <property type="protein sequence ID" value="OIJ12988.1"/>
    <property type="molecule type" value="Genomic_DNA"/>
</dbReference>
<sequence length="99" mass="11254">MHAPVAPVQQQMMPPRVHPTQHYVKHKCCEYIVPEVHPSHTTIVQDHMYKHYHNFPHTQSVVDRVGRQDFICPPGPPVNPGMPVGGMGAPGMAPRRRFF</sequence>
<dbReference type="InterPro" id="IPR020108">
    <property type="entry name" value="Spore_coat_CotD"/>
</dbReference>
<gene>
    <name evidence="1" type="ORF">BKP35_09565</name>
</gene>
<keyword evidence="2" id="KW-1185">Reference proteome</keyword>
<evidence type="ECO:0000313" key="1">
    <source>
        <dbReference type="EMBL" id="OIJ12988.1"/>
    </source>
</evidence>
<accession>A0A1S2LKC4</accession>